<comment type="caution">
    <text evidence="1">The sequence shown here is derived from an EMBL/GenBank/DDBJ whole genome shotgun (WGS) entry which is preliminary data.</text>
</comment>
<dbReference type="InterPro" id="IPR036691">
    <property type="entry name" value="Endo/exonu/phosph_ase_sf"/>
</dbReference>
<protein>
    <recommendedName>
        <fullName evidence="3">Reverse transcriptase domain-containing protein</fullName>
    </recommendedName>
</protein>
<dbReference type="EMBL" id="QGNW01001357">
    <property type="protein sequence ID" value="RVW44281.1"/>
    <property type="molecule type" value="Genomic_DNA"/>
</dbReference>
<dbReference type="Gene3D" id="3.60.10.10">
    <property type="entry name" value="Endonuclease/exonuclease/phosphatase"/>
    <property type="match status" value="1"/>
</dbReference>
<evidence type="ECO:0000313" key="2">
    <source>
        <dbReference type="Proteomes" id="UP000288805"/>
    </source>
</evidence>
<accession>A0A438E946</accession>
<organism evidence="1 2">
    <name type="scientific">Vitis vinifera</name>
    <name type="common">Grape</name>
    <dbReference type="NCBI Taxonomy" id="29760"/>
    <lineage>
        <taxon>Eukaryota</taxon>
        <taxon>Viridiplantae</taxon>
        <taxon>Streptophyta</taxon>
        <taxon>Embryophyta</taxon>
        <taxon>Tracheophyta</taxon>
        <taxon>Spermatophyta</taxon>
        <taxon>Magnoliopsida</taxon>
        <taxon>eudicotyledons</taxon>
        <taxon>Gunneridae</taxon>
        <taxon>Pentapetalae</taxon>
        <taxon>rosids</taxon>
        <taxon>Vitales</taxon>
        <taxon>Vitaceae</taxon>
        <taxon>Viteae</taxon>
        <taxon>Vitis</taxon>
    </lineage>
</organism>
<dbReference type="PANTHER" id="PTHR46890">
    <property type="entry name" value="NON-LTR RETROLELEMENT REVERSE TRANSCRIPTASE-LIKE PROTEIN-RELATED"/>
    <property type="match status" value="1"/>
</dbReference>
<dbReference type="PANTHER" id="PTHR46890:SF50">
    <property type="entry name" value="RNA-DIRECTED DNA POLYMERASE, EUKARYOTA, REVERSE TRANSCRIPTASE ZINC-BINDING DOMAIN PROTEIN-RELATED"/>
    <property type="match status" value="1"/>
</dbReference>
<dbReference type="SUPFAM" id="SSF56219">
    <property type="entry name" value="DNase I-like"/>
    <property type="match status" value="1"/>
</dbReference>
<dbReference type="Proteomes" id="UP000288805">
    <property type="component" value="Unassembled WGS sequence"/>
</dbReference>
<evidence type="ECO:0008006" key="3">
    <source>
        <dbReference type="Google" id="ProtNLM"/>
    </source>
</evidence>
<gene>
    <name evidence="1" type="ORF">CK203_071062</name>
</gene>
<evidence type="ECO:0000313" key="1">
    <source>
        <dbReference type="EMBL" id="RVW44281.1"/>
    </source>
</evidence>
<reference evidence="1 2" key="1">
    <citation type="journal article" date="2018" name="PLoS Genet.">
        <title>Population sequencing reveals clonal diversity and ancestral inbreeding in the grapevine cultivar Chardonnay.</title>
        <authorList>
            <person name="Roach M.J."/>
            <person name="Johnson D.L."/>
            <person name="Bohlmann J."/>
            <person name="van Vuuren H.J."/>
            <person name="Jones S.J."/>
            <person name="Pretorius I.S."/>
            <person name="Schmidt S.A."/>
            <person name="Borneman A.R."/>
        </authorList>
    </citation>
    <scope>NUCLEOTIDE SEQUENCE [LARGE SCALE GENOMIC DNA]</scope>
    <source>
        <strain evidence="2">cv. Chardonnay</strain>
        <tissue evidence="1">Leaf</tissue>
    </source>
</reference>
<dbReference type="AlphaFoldDB" id="A0A438E946"/>
<sequence>MKLRILSWNVRGVNDSAKRKVIKAMIRSQRVDMFCLQETKIQSMTEGLVRSLGTGRFLNWGTVDAQGTAGGILICWDKRTLELMELEVGCFSISCRMRNMGRWKSLDVYWGGLTSAMRRFAQVVDELELIDLHYKEGCLLGVGGETIRRGPDWIGIRRGPSPFRFENMWLKVDGFSDLLRGWWQEIEEVFGRLEVNKNSACNKWSFGTGWKGKGACLKEYSLERMKINGVWLTEEKEMREGIVSAFQQFSEEEIYAALMGMNGDKAPGPDGSQLRFGNQVGVLIPKKGGAEDLGDQNAFVRGKQILDASFIANEISHESSGQNGFWVAVVGVDVVVHLYAKFSVMINGVPAGFFSNSKGLRQGDPISPFLFVLGMEVLSGFRLRINLDKSVLIPVGEVENIEELAVETWLQNRNAAHCVLGAAPWCSPQSCSIWDGVEERMRKRLAQWKRQFAVEKDNLWRVLIGVKYGQEEFGWKTKEGRGAYGVGAWKEIMKEANWLSHAFPLLYEMAVNKNATVNEMWDHSSGPGGWNLRFHRDFNDWELDLIRGLLVRLRDVKLSSEEDGVLWKGGGHGKYGVKQAYNGLVVTNACDFPHRGVG</sequence>
<dbReference type="InterPro" id="IPR052343">
    <property type="entry name" value="Retrotransposon-Effector_Assoc"/>
</dbReference>
<proteinExistence type="predicted"/>
<name>A0A438E946_VITVI</name>